<feature type="region of interest" description="Disordered" evidence="1">
    <location>
        <begin position="179"/>
        <end position="254"/>
    </location>
</feature>
<sequence>MSKWSIGGTAPGTGETSPVYLNSKLRPKDQAKLCSLMCTCKNGPAKSVDNKDLRQICVATQLKKEDTNYTTSIYKAEVKYLMTVRPPTPIMSPRTPNKTYGWLPQWIKGNWEGEYERGAGNVRIPDVVIVKDPAKEPTQDNLDAVVEMKFKGDNYSTRHQKQDEDIAGPHASAVLLTPEDCGCPDDDGKKQEKTSEYPVLGPVPRDTTDGTSKAAPWSPFDELEGVTKHARSVFGPRPPDGTVPPASPNLIPLF</sequence>
<name>A0A6P2RZ55_9BURK</name>
<evidence type="ECO:0000313" key="2">
    <source>
        <dbReference type="EMBL" id="VWC42604.1"/>
    </source>
</evidence>
<proteinExistence type="predicted"/>
<feature type="compositionally biased region" description="Pro residues" evidence="1">
    <location>
        <begin position="236"/>
        <end position="247"/>
    </location>
</feature>
<organism evidence="2 3">
    <name type="scientific">Burkholderia paludis</name>
    <dbReference type="NCBI Taxonomy" id="1506587"/>
    <lineage>
        <taxon>Bacteria</taxon>
        <taxon>Pseudomonadati</taxon>
        <taxon>Pseudomonadota</taxon>
        <taxon>Betaproteobacteria</taxon>
        <taxon>Burkholderiales</taxon>
        <taxon>Burkholderiaceae</taxon>
        <taxon>Burkholderia</taxon>
        <taxon>Burkholderia cepacia complex</taxon>
    </lineage>
</organism>
<evidence type="ECO:0000256" key="1">
    <source>
        <dbReference type="SAM" id="MobiDB-lite"/>
    </source>
</evidence>
<feature type="compositionally biased region" description="Basic and acidic residues" evidence="1">
    <location>
        <begin position="186"/>
        <end position="195"/>
    </location>
</feature>
<gene>
    <name evidence="2" type="ORF">BPA30113_07036</name>
</gene>
<dbReference type="AlphaFoldDB" id="A0A6P2RZ55"/>
<reference evidence="2 3" key="1">
    <citation type="submission" date="2019-09" db="EMBL/GenBank/DDBJ databases">
        <authorList>
            <person name="Depoorter E."/>
        </authorList>
    </citation>
    <scope>NUCLEOTIDE SEQUENCE [LARGE SCALE GENOMIC DNA]</scope>
    <source>
        <strain evidence="2">LMG 30113</strain>
    </source>
</reference>
<accession>A0A6P2RZ55</accession>
<dbReference type="Proteomes" id="UP000494330">
    <property type="component" value="Unassembled WGS sequence"/>
</dbReference>
<dbReference type="EMBL" id="CABVQD010000044">
    <property type="protein sequence ID" value="VWC42604.1"/>
    <property type="molecule type" value="Genomic_DNA"/>
</dbReference>
<dbReference type="RefSeq" id="WP_052001548.1">
    <property type="nucleotide sequence ID" value="NZ_CABVQD010000044.1"/>
</dbReference>
<evidence type="ECO:0000313" key="3">
    <source>
        <dbReference type="Proteomes" id="UP000494330"/>
    </source>
</evidence>
<protein>
    <submittedName>
        <fullName evidence="2">Bacteriophage gp30 protein</fullName>
    </submittedName>
</protein>
<keyword evidence="3" id="KW-1185">Reference proteome</keyword>